<evidence type="ECO:0000259" key="2">
    <source>
        <dbReference type="Pfam" id="PF22725"/>
    </source>
</evidence>
<dbReference type="AlphaFoldDB" id="A0A398CB44"/>
<dbReference type="PANTHER" id="PTHR43377:SF1">
    <property type="entry name" value="BILIVERDIN REDUCTASE A"/>
    <property type="match status" value="1"/>
</dbReference>
<evidence type="ECO:0000259" key="1">
    <source>
        <dbReference type="Pfam" id="PF01408"/>
    </source>
</evidence>
<dbReference type="EMBL" id="QXJM01000056">
    <property type="protein sequence ID" value="RIE00366.1"/>
    <property type="molecule type" value="Genomic_DNA"/>
</dbReference>
<dbReference type="RefSeq" id="WP_119152484.1">
    <property type="nucleotide sequence ID" value="NZ_JBHSOV010000044.1"/>
</dbReference>
<dbReference type="Pfam" id="PF22725">
    <property type="entry name" value="GFO_IDH_MocA_C3"/>
    <property type="match status" value="1"/>
</dbReference>
<dbReference type="SUPFAM" id="SSF51735">
    <property type="entry name" value="NAD(P)-binding Rossmann-fold domains"/>
    <property type="match status" value="1"/>
</dbReference>
<dbReference type="Pfam" id="PF01408">
    <property type="entry name" value="GFO_IDH_MocA"/>
    <property type="match status" value="1"/>
</dbReference>
<proteinExistence type="predicted"/>
<dbReference type="PANTHER" id="PTHR43377">
    <property type="entry name" value="BILIVERDIN REDUCTASE A"/>
    <property type="match status" value="1"/>
</dbReference>
<reference evidence="3 4" key="1">
    <citation type="submission" date="2018-09" db="EMBL/GenBank/DDBJ databases">
        <title>Cohnella cavernae sp. nov., isolated from a karst cave.</title>
        <authorList>
            <person name="Zhu H."/>
        </authorList>
    </citation>
    <scope>NUCLEOTIDE SEQUENCE [LARGE SCALE GENOMIC DNA]</scope>
    <source>
        <strain evidence="3 4">K2E09-144</strain>
    </source>
</reference>
<dbReference type="InterPro" id="IPR051450">
    <property type="entry name" value="Gfo/Idh/MocA_Oxidoreductases"/>
</dbReference>
<dbReference type="GO" id="GO:0000166">
    <property type="term" value="F:nucleotide binding"/>
    <property type="evidence" value="ECO:0007669"/>
    <property type="project" value="InterPro"/>
</dbReference>
<protein>
    <submittedName>
        <fullName evidence="3">Gfo/Idh/MocA family oxidoreductase</fullName>
    </submittedName>
</protein>
<name>A0A398CB44_9BACL</name>
<dbReference type="InterPro" id="IPR000683">
    <property type="entry name" value="Gfo/Idh/MocA-like_OxRdtase_N"/>
</dbReference>
<feature type="domain" description="GFO/IDH/MocA-like oxidoreductase" evidence="2">
    <location>
        <begin position="132"/>
        <end position="257"/>
    </location>
</feature>
<gene>
    <name evidence="3" type="ORF">D3H35_28505</name>
</gene>
<evidence type="ECO:0000313" key="3">
    <source>
        <dbReference type="EMBL" id="RIE00366.1"/>
    </source>
</evidence>
<organism evidence="3 4">
    <name type="scientific">Cohnella faecalis</name>
    <dbReference type="NCBI Taxonomy" id="2315694"/>
    <lineage>
        <taxon>Bacteria</taxon>
        <taxon>Bacillati</taxon>
        <taxon>Bacillota</taxon>
        <taxon>Bacilli</taxon>
        <taxon>Bacillales</taxon>
        <taxon>Paenibacillaceae</taxon>
        <taxon>Cohnella</taxon>
    </lineage>
</organism>
<dbReference type="InterPro" id="IPR055170">
    <property type="entry name" value="GFO_IDH_MocA-like_dom"/>
</dbReference>
<dbReference type="Gene3D" id="3.30.360.10">
    <property type="entry name" value="Dihydrodipicolinate Reductase, domain 2"/>
    <property type="match status" value="1"/>
</dbReference>
<sequence length="334" mass="36768">MTKLRIGMISFAHSHAYDYLDILSDMPQVEVAAISDDVPQRSELLAASRSIPYFSDYRELLADRTIDAVVICSENVRHAELTIASARMGKHVLCEKPLGVSLEEMERMISVCAEEGVQLMTAFPCRFLTPVVRAREALKRGDIGDIIAFKATNRGSFPDPAWFADRALSGGGAVLDHTVHVMDLMNWFTGSLVETVYAYADTMFDPEGTRTIDDSGMVHITFANGVYGVIDPSWSRNPGFPTWGDVTMEVIGTRGVISIDAFNQKNNVYSRKSGKGEWSFWGDDMNALMLEAFVRALLEGTEVPVTGVDGLRSTEVALKAYQSAYAGMPVLVKD</sequence>
<feature type="domain" description="Gfo/Idh/MocA-like oxidoreductase N-terminal" evidence="1">
    <location>
        <begin position="14"/>
        <end position="122"/>
    </location>
</feature>
<dbReference type="Proteomes" id="UP000266340">
    <property type="component" value="Unassembled WGS sequence"/>
</dbReference>
<dbReference type="Gene3D" id="3.40.50.720">
    <property type="entry name" value="NAD(P)-binding Rossmann-like Domain"/>
    <property type="match status" value="1"/>
</dbReference>
<comment type="caution">
    <text evidence="3">The sequence shown here is derived from an EMBL/GenBank/DDBJ whole genome shotgun (WGS) entry which is preliminary data.</text>
</comment>
<dbReference type="OrthoDB" id="9815825at2"/>
<dbReference type="InterPro" id="IPR036291">
    <property type="entry name" value="NAD(P)-bd_dom_sf"/>
</dbReference>
<dbReference type="SUPFAM" id="SSF55347">
    <property type="entry name" value="Glyceraldehyde-3-phosphate dehydrogenase-like, C-terminal domain"/>
    <property type="match status" value="1"/>
</dbReference>
<evidence type="ECO:0000313" key="4">
    <source>
        <dbReference type="Proteomes" id="UP000266340"/>
    </source>
</evidence>
<accession>A0A398CB44</accession>
<keyword evidence="4" id="KW-1185">Reference proteome</keyword>